<evidence type="ECO:0000313" key="9">
    <source>
        <dbReference type="EMBL" id="QEC46380.1"/>
    </source>
</evidence>
<protein>
    <submittedName>
        <fullName evidence="9">Uncharacterized protein</fullName>
    </submittedName>
</protein>
<feature type="transmembrane region" description="Helical" evidence="8">
    <location>
        <begin position="274"/>
        <end position="291"/>
    </location>
</feature>
<dbReference type="OrthoDB" id="5318634at2"/>
<dbReference type="GO" id="GO:0009103">
    <property type="term" value="P:lipopolysaccharide biosynthetic process"/>
    <property type="evidence" value="ECO:0007669"/>
    <property type="project" value="UniProtKB-ARBA"/>
</dbReference>
<keyword evidence="3" id="KW-0328">Glycosyltransferase</keyword>
<feature type="transmembrane region" description="Helical" evidence="8">
    <location>
        <begin position="20"/>
        <end position="39"/>
    </location>
</feature>
<dbReference type="GO" id="GO:0005886">
    <property type="term" value="C:plasma membrane"/>
    <property type="evidence" value="ECO:0007669"/>
    <property type="project" value="UniProtKB-SubCell"/>
</dbReference>
<sequence length="529" mass="56955">MTTTLRLGHRRSRPRVDRLIAGRLPVFVALVGLMAWAVHARTRDLGAPLWIDEGISFGVAHHPLWAIPGVLRQDGAPPLFYMLLHVWTAVLGSTVRSGHVLSLLFAVLAIPAAFWATGGVFGRRAGVFAAVLVALDPFAATYAIEVRMYSMLLLMGLLATGAFLRAFVVAPGHRGWALGVAGALAAVMYTHNWGLFYVAAAGLVWLCLVAASGRPLRRQLMISGAIGFGGALVLFLPWLPIVVVQAQHTGAPWSHAPHWKSISTAFERLLGGRVPETVLLLFALAGCGQLLRADRYPAVRRAALATAGVALLTFAVAYAWSNLSSPAWALRYLVIVLAPVAIVIAAALSRAGPVAVAVLAVIFVGSWYGKPTHAAMAHKSNVAEVAQRLGPVLPAGVQVFSTQPEEVPVLHYYLPPSTRFATPLGRVADAGVMDWRDAMARLDRPEAATTFAQVLRRLRSGQQLLLVQPRFSAPSAPWTRRIRQLARRVQHDRLADPTVRVIDSVLPQHGFGRATVSALLLERQPASGQ</sequence>
<feature type="transmembrane region" description="Helical" evidence="8">
    <location>
        <begin position="193"/>
        <end position="213"/>
    </location>
</feature>
<dbReference type="EMBL" id="CP042430">
    <property type="protein sequence ID" value="QEC46380.1"/>
    <property type="molecule type" value="Genomic_DNA"/>
</dbReference>
<evidence type="ECO:0000256" key="2">
    <source>
        <dbReference type="ARBA" id="ARBA00022475"/>
    </source>
</evidence>
<dbReference type="PANTHER" id="PTHR33908:SF11">
    <property type="entry name" value="MEMBRANE PROTEIN"/>
    <property type="match status" value="1"/>
</dbReference>
<evidence type="ECO:0000256" key="4">
    <source>
        <dbReference type="ARBA" id="ARBA00022679"/>
    </source>
</evidence>
<feature type="transmembrane region" description="Helical" evidence="8">
    <location>
        <begin position="303"/>
        <end position="321"/>
    </location>
</feature>
<evidence type="ECO:0000256" key="8">
    <source>
        <dbReference type="SAM" id="Phobius"/>
    </source>
</evidence>
<organism evidence="9 10">
    <name type="scientific">Baekduia soli</name>
    <dbReference type="NCBI Taxonomy" id="496014"/>
    <lineage>
        <taxon>Bacteria</taxon>
        <taxon>Bacillati</taxon>
        <taxon>Actinomycetota</taxon>
        <taxon>Thermoleophilia</taxon>
        <taxon>Solirubrobacterales</taxon>
        <taxon>Baekduiaceae</taxon>
        <taxon>Baekduia</taxon>
    </lineage>
</organism>
<name>A0A5B8U091_9ACTN</name>
<feature type="transmembrane region" description="Helical" evidence="8">
    <location>
        <begin position="151"/>
        <end position="173"/>
    </location>
</feature>
<dbReference type="KEGG" id="bsol:FSW04_01485"/>
<keyword evidence="4" id="KW-0808">Transferase</keyword>
<evidence type="ECO:0000313" key="10">
    <source>
        <dbReference type="Proteomes" id="UP000321805"/>
    </source>
</evidence>
<reference evidence="9 10" key="1">
    <citation type="journal article" date="2018" name="J. Microbiol.">
        <title>Baekduia soli gen. nov., sp. nov., a novel bacterium isolated from the soil of Baekdu Mountain and proposal of a novel family name, Baekduiaceae fam. nov.</title>
        <authorList>
            <person name="An D.S."/>
            <person name="Siddiqi M.Z."/>
            <person name="Kim K.H."/>
            <person name="Yu H.S."/>
            <person name="Im W.T."/>
        </authorList>
    </citation>
    <scope>NUCLEOTIDE SEQUENCE [LARGE SCALE GENOMIC DNA]</scope>
    <source>
        <strain evidence="9 10">BR7-21</strain>
    </source>
</reference>
<keyword evidence="5 8" id="KW-0812">Transmembrane</keyword>
<dbReference type="PANTHER" id="PTHR33908">
    <property type="entry name" value="MANNOSYLTRANSFERASE YKCB-RELATED"/>
    <property type="match status" value="1"/>
</dbReference>
<proteinExistence type="predicted"/>
<keyword evidence="6 8" id="KW-1133">Transmembrane helix</keyword>
<feature type="transmembrane region" description="Helical" evidence="8">
    <location>
        <begin position="102"/>
        <end position="121"/>
    </location>
</feature>
<keyword evidence="10" id="KW-1185">Reference proteome</keyword>
<keyword evidence="2" id="KW-1003">Cell membrane</keyword>
<evidence type="ECO:0000256" key="7">
    <source>
        <dbReference type="ARBA" id="ARBA00023136"/>
    </source>
</evidence>
<comment type="subcellular location">
    <subcellularLocation>
        <location evidence="1">Cell membrane</location>
        <topology evidence="1">Multi-pass membrane protein</topology>
    </subcellularLocation>
</comment>
<dbReference type="GO" id="GO:0016763">
    <property type="term" value="F:pentosyltransferase activity"/>
    <property type="evidence" value="ECO:0007669"/>
    <property type="project" value="TreeGrafter"/>
</dbReference>
<feature type="transmembrane region" description="Helical" evidence="8">
    <location>
        <begin position="327"/>
        <end position="348"/>
    </location>
</feature>
<dbReference type="InterPro" id="IPR050297">
    <property type="entry name" value="LipidA_mod_glycosyltrf_83"/>
</dbReference>
<evidence type="ECO:0000256" key="6">
    <source>
        <dbReference type="ARBA" id="ARBA00022989"/>
    </source>
</evidence>
<dbReference type="AlphaFoldDB" id="A0A5B8U091"/>
<feature type="transmembrane region" description="Helical" evidence="8">
    <location>
        <begin position="220"/>
        <end position="239"/>
    </location>
</feature>
<evidence type="ECO:0000256" key="3">
    <source>
        <dbReference type="ARBA" id="ARBA00022676"/>
    </source>
</evidence>
<keyword evidence="7 8" id="KW-0472">Membrane</keyword>
<accession>A0A5B8U091</accession>
<dbReference type="Proteomes" id="UP000321805">
    <property type="component" value="Chromosome"/>
</dbReference>
<evidence type="ECO:0000256" key="5">
    <source>
        <dbReference type="ARBA" id="ARBA00022692"/>
    </source>
</evidence>
<dbReference type="RefSeq" id="WP_146915519.1">
    <property type="nucleotide sequence ID" value="NZ_CP042430.1"/>
</dbReference>
<gene>
    <name evidence="9" type="ORF">FSW04_01485</name>
</gene>
<evidence type="ECO:0000256" key="1">
    <source>
        <dbReference type="ARBA" id="ARBA00004651"/>
    </source>
</evidence>